<keyword evidence="5" id="KW-0813">Transport</keyword>
<dbReference type="GO" id="GO:0055085">
    <property type="term" value="P:transmembrane transport"/>
    <property type="evidence" value="ECO:0007669"/>
    <property type="project" value="InterPro"/>
</dbReference>
<organism evidence="7 8">
    <name type="scientific">Egibacter rhizosphaerae</name>
    <dbReference type="NCBI Taxonomy" id="1670831"/>
    <lineage>
        <taxon>Bacteria</taxon>
        <taxon>Bacillati</taxon>
        <taxon>Actinomycetota</taxon>
        <taxon>Nitriliruptoria</taxon>
        <taxon>Egibacterales</taxon>
        <taxon>Egibacteraceae</taxon>
        <taxon>Egibacter</taxon>
    </lineage>
</organism>
<evidence type="ECO:0000256" key="3">
    <source>
        <dbReference type="ARBA" id="ARBA00022989"/>
    </source>
</evidence>
<proteinExistence type="inferred from homology"/>
<dbReference type="OrthoDB" id="2063054at2"/>
<feature type="domain" description="ABC transmembrane type-1" evidence="6">
    <location>
        <begin position="69"/>
        <end position="259"/>
    </location>
</feature>
<evidence type="ECO:0000256" key="5">
    <source>
        <dbReference type="RuleBase" id="RU363032"/>
    </source>
</evidence>
<protein>
    <submittedName>
        <fullName evidence="7">Carbohydrate ABC transporter permease</fullName>
    </submittedName>
</protein>
<dbReference type="Pfam" id="PF00528">
    <property type="entry name" value="BPD_transp_1"/>
    <property type="match status" value="1"/>
</dbReference>
<dbReference type="AlphaFoldDB" id="A0A411YK27"/>
<feature type="transmembrane region" description="Helical" evidence="5">
    <location>
        <begin position="75"/>
        <end position="97"/>
    </location>
</feature>
<dbReference type="InterPro" id="IPR000515">
    <property type="entry name" value="MetI-like"/>
</dbReference>
<keyword evidence="3 5" id="KW-1133">Transmembrane helix</keyword>
<dbReference type="GO" id="GO:0005886">
    <property type="term" value="C:plasma membrane"/>
    <property type="evidence" value="ECO:0007669"/>
    <property type="project" value="UniProtKB-SubCell"/>
</dbReference>
<feature type="transmembrane region" description="Helical" evidence="5">
    <location>
        <begin position="244"/>
        <end position="264"/>
    </location>
</feature>
<evidence type="ECO:0000313" key="8">
    <source>
        <dbReference type="Proteomes" id="UP000291469"/>
    </source>
</evidence>
<gene>
    <name evidence="7" type="ORF">ER308_19645</name>
</gene>
<dbReference type="KEGG" id="erz:ER308_19645"/>
<dbReference type="RefSeq" id="WP_131156556.1">
    <property type="nucleotide sequence ID" value="NZ_CP036402.1"/>
</dbReference>
<reference evidence="7 8" key="1">
    <citation type="submission" date="2019-01" db="EMBL/GenBank/DDBJ databases">
        <title>Egibacter rhizosphaerae EGI 80759T.</title>
        <authorList>
            <person name="Chen D.-D."/>
            <person name="Tian Y."/>
            <person name="Jiao J.-Y."/>
            <person name="Zhang X.-T."/>
            <person name="Zhang Y.-G."/>
            <person name="Zhang Y."/>
            <person name="Xiao M."/>
            <person name="Shu W.-S."/>
            <person name="Li W.-J."/>
        </authorList>
    </citation>
    <scope>NUCLEOTIDE SEQUENCE [LARGE SCALE GENOMIC DNA]</scope>
    <source>
        <strain evidence="7 8">EGI 80759</strain>
    </source>
</reference>
<comment type="similarity">
    <text evidence="5">Belongs to the binding-protein-dependent transport system permease family.</text>
</comment>
<feature type="transmembrane region" description="Helical" evidence="5">
    <location>
        <begin position="181"/>
        <end position="202"/>
    </location>
</feature>
<dbReference type="InterPro" id="IPR035906">
    <property type="entry name" value="MetI-like_sf"/>
</dbReference>
<keyword evidence="8" id="KW-1185">Reference proteome</keyword>
<dbReference type="PROSITE" id="PS50928">
    <property type="entry name" value="ABC_TM1"/>
    <property type="match status" value="1"/>
</dbReference>
<sequence>MIARLALPRVALYALLGLFAVFVLVPVYLMVVTSLKSPAEAILSRMWHLPGDLSLDAWRSAFATLRPYLVNSFQLAVPATVLSAFLGSLNGFVFARWRFPGSEIVFNLVLFGLFIPYQIVLIPLVVTMQSIGLYNSIGGLVLVHVIYGIPITTLIFRNFYARIPQELLDAAKVDGAGVLSLYWRIAVPLSLPGFVVVGIWQFTQVWNEFLWAVTLTSAGQRPVMVALQNLSGAQIVEWNVQMAAALQAALPTLIVYVLLGRYFVRGLLAGALKE</sequence>
<keyword evidence="4 5" id="KW-0472">Membrane</keyword>
<dbReference type="CDD" id="cd06261">
    <property type="entry name" value="TM_PBP2"/>
    <property type="match status" value="1"/>
</dbReference>
<evidence type="ECO:0000313" key="7">
    <source>
        <dbReference type="EMBL" id="QBI21564.1"/>
    </source>
</evidence>
<dbReference type="SUPFAM" id="SSF161098">
    <property type="entry name" value="MetI-like"/>
    <property type="match status" value="1"/>
</dbReference>
<dbReference type="Proteomes" id="UP000291469">
    <property type="component" value="Chromosome"/>
</dbReference>
<dbReference type="Gene3D" id="1.10.3720.10">
    <property type="entry name" value="MetI-like"/>
    <property type="match status" value="1"/>
</dbReference>
<evidence type="ECO:0000256" key="1">
    <source>
        <dbReference type="ARBA" id="ARBA00004141"/>
    </source>
</evidence>
<accession>A0A411YK27</accession>
<evidence type="ECO:0000256" key="2">
    <source>
        <dbReference type="ARBA" id="ARBA00022692"/>
    </source>
</evidence>
<evidence type="ECO:0000259" key="6">
    <source>
        <dbReference type="PROSITE" id="PS50928"/>
    </source>
</evidence>
<keyword evidence="2 5" id="KW-0812">Transmembrane</keyword>
<feature type="transmembrane region" description="Helical" evidence="5">
    <location>
        <begin position="12"/>
        <end position="31"/>
    </location>
</feature>
<dbReference type="EMBL" id="CP036402">
    <property type="protein sequence ID" value="QBI21564.1"/>
    <property type="molecule type" value="Genomic_DNA"/>
</dbReference>
<comment type="subcellular location">
    <subcellularLocation>
        <location evidence="5">Cell membrane</location>
        <topology evidence="5">Multi-pass membrane protein</topology>
    </subcellularLocation>
    <subcellularLocation>
        <location evidence="1">Membrane</location>
        <topology evidence="1">Multi-pass membrane protein</topology>
    </subcellularLocation>
</comment>
<feature type="transmembrane region" description="Helical" evidence="5">
    <location>
        <begin position="137"/>
        <end position="160"/>
    </location>
</feature>
<evidence type="ECO:0000256" key="4">
    <source>
        <dbReference type="ARBA" id="ARBA00023136"/>
    </source>
</evidence>
<dbReference type="PANTHER" id="PTHR43879">
    <property type="entry name" value="ABC TRANSPORTER PERMEASE PROTEIN"/>
    <property type="match status" value="1"/>
</dbReference>
<dbReference type="PANTHER" id="PTHR43879:SF1">
    <property type="entry name" value="GLUCOSE IMPORT SYSTEM PERMEASE PROTEIN GLCU"/>
    <property type="match status" value="1"/>
</dbReference>
<name>A0A411YK27_9ACTN</name>
<feature type="transmembrane region" description="Helical" evidence="5">
    <location>
        <begin position="104"/>
        <end position="125"/>
    </location>
</feature>